<proteinExistence type="predicted"/>
<feature type="transmembrane region" description="Helical" evidence="1">
    <location>
        <begin position="293"/>
        <end position="313"/>
    </location>
</feature>
<evidence type="ECO:0000313" key="2">
    <source>
        <dbReference type="EMBL" id="SHJ34719.1"/>
    </source>
</evidence>
<gene>
    <name evidence="2" type="ORF">SAMN02745181_1835</name>
</gene>
<feature type="transmembrane region" description="Helical" evidence="1">
    <location>
        <begin position="109"/>
        <end position="126"/>
    </location>
</feature>
<sequence>MSNPVGQKSLRAMKLSFLWGGLALGITWILYRLFNNTGWILDDELSHYLFSRSVWENHEQIFNHWTRPGRNMVHFVAAPLGFTATRLYTFGLALVSIWITALVAKKLKITAVWAIPVLMLFQSWFPELSYPVLTQTPFMLFWILGIWFGLNRKYWHWAGFCFGYLSLIRHEGILITGLWGLWVTSQEGGFGRRCIEAVQGRCSDKDVFKALGRDSLYGLSTVSAIICYNLAAYLIEGSKPYEIYFAPKPTDMYGSGPIYHYVPLLIGGVGLFSIILSACGLLKLKGRWAQWSLPLLTYIMYFVVHSLIFWRGAFASGGYYHFLMPMAPLFALLGAHFIGAFLKQGPQPRWKFVSVLAILSAIIYQGVNMAHHQVVYQDWEAINQGDKEQHYGLVAKPMEKGELSQRVVDASQWVAEHYPEDTLVLASHVAHPFTQGIWATKERVDLENSPLFKLPQGTVFIWDAGYSDNQNRTKFSSFTESTDWKPVKFWDKAYPKKGASTARDKYVVVVFEKVSALDTQDKVYEESAPKDQYDKAYGAE</sequence>
<dbReference type="Proteomes" id="UP000184510">
    <property type="component" value="Unassembled WGS sequence"/>
</dbReference>
<accession>A0A1M6IJX1</accession>
<feature type="transmembrane region" description="Helical" evidence="1">
    <location>
        <begin position="87"/>
        <end position="104"/>
    </location>
</feature>
<reference evidence="2 3" key="1">
    <citation type="submission" date="2016-11" db="EMBL/GenBank/DDBJ databases">
        <authorList>
            <person name="Jaros S."/>
            <person name="Januszkiewicz K."/>
            <person name="Wedrychowicz H."/>
        </authorList>
    </citation>
    <scope>NUCLEOTIDE SEQUENCE [LARGE SCALE GENOMIC DNA]</scope>
    <source>
        <strain evidence="2 3">DSM 18772</strain>
    </source>
</reference>
<dbReference type="STRING" id="1123071.SAMN02745181_1835"/>
<protein>
    <recommendedName>
        <fullName evidence="4">Dolichyl-phosphate-mannose-protein mannosyltransferase</fullName>
    </recommendedName>
</protein>
<keyword evidence="1" id="KW-0812">Transmembrane</keyword>
<dbReference type="AlphaFoldDB" id="A0A1M6IJX1"/>
<keyword evidence="1" id="KW-1133">Transmembrane helix</keyword>
<dbReference type="InParanoid" id="A0A1M6IJX1"/>
<dbReference type="OrthoDB" id="181416at2"/>
<evidence type="ECO:0000313" key="3">
    <source>
        <dbReference type="Proteomes" id="UP000184510"/>
    </source>
</evidence>
<feature type="transmembrane region" description="Helical" evidence="1">
    <location>
        <begin position="12"/>
        <end position="31"/>
    </location>
</feature>
<evidence type="ECO:0008006" key="4">
    <source>
        <dbReference type="Google" id="ProtNLM"/>
    </source>
</evidence>
<feature type="transmembrane region" description="Helical" evidence="1">
    <location>
        <begin position="215"/>
        <end position="235"/>
    </location>
</feature>
<feature type="transmembrane region" description="Helical" evidence="1">
    <location>
        <begin position="319"/>
        <end position="342"/>
    </location>
</feature>
<name>A0A1M6IJX1_9BACT</name>
<feature type="transmembrane region" description="Helical" evidence="1">
    <location>
        <begin position="132"/>
        <end position="150"/>
    </location>
</feature>
<keyword evidence="1" id="KW-0472">Membrane</keyword>
<dbReference type="EMBL" id="FQYR01000003">
    <property type="protein sequence ID" value="SHJ34719.1"/>
    <property type="molecule type" value="Genomic_DNA"/>
</dbReference>
<evidence type="ECO:0000256" key="1">
    <source>
        <dbReference type="SAM" id="Phobius"/>
    </source>
</evidence>
<keyword evidence="3" id="KW-1185">Reference proteome</keyword>
<dbReference type="RefSeq" id="WP_143183420.1">
    <property type="nucleotide sequence ID" value="NZ_FQYR01000003.1"/>
</dbReference>
<feature type="transmembrane region" description="Helical" evidence="1">
    <location>
        <begin position="258"/>
        <end position="281"/>
    </location>
</feature>
<organism evidence="2 3">
    <name type="scientific">Rubritalea squalenifaciens DSM 18772</name>
    <dbReference type="NCBI Taxonomy" id="1123071"/>
    <lineage>
        <taxon>Bacteria</taxon>
        <taxon>Pseudomonadati</taxon>
        <taxon>Verrucomicrobiota</taxon>
        <taxon>Verrucomicrobiia</taxon>
        <taxon>Verrucomicrobiales</taxon>
        <taxon>Rubritaleaceae</taxon>
        <taxon>Rubritalea</taxon>
    </lineage>
</organism>